<evidence type="ECO:0000259" key="1">
    <source>
        <dbReference type="Pfam" id="PF05050"/>
    </source>
</evidence>
<proteinExistence type="predicted"/>
<dbReference type="GO" id="GO:0006888">
    <property type="term" value="P:endoplasmic reticulum to Golgi vesicle-mediated transport"/>
    <property type="evidence" value="ECO:0007669"/>
    <property type="project" value="TreeGrafter"/>
</dbReference>
<feature type="domain" description="Methyltransferase FkbM" evidence="1">
    <location>
        <begin position="33"/>
        <end position="208"/>
    </location>
</feature>
<dbReference type="AlphaFoldDB" id="A0A6C0F0A1"/>
<dbReference type="NCBIfam" id="TIGR01444">
    <property type="entry name" value="fkbM_fam"/>
    <property type="match status" value="1"/>
</dbReference>
<dbReference type="InterPro" id="IPR053202">
    <property type="entry name" value="EGF_Rcpt_Signaling_Reg"/>
</dbReference>
<name>A0A6C0F0A1_9ZZZZ</name>
<dbReference type="PANTHER" id="PTHR34009">
    <property type="entry name" value="PROTEIN STAR"/>
    <property type="match status" value="1"/>
</dbReference>
<dbReference type="InterPro" id="IPR029063">
    <property type="entry name" value="SAM-dependent_MTases_sf"/>
</dbReference>
<protein>
    <recommendedName>
        <fullName evidence="1">Methyltransferase FkbM domain-containing protein</fullName>
    </recommendedName>
</protein>
<dbReference type="EMBL" id="MN738951">
    <property type="protein sequence ID" value="QHT32855.1"/>
    <property type="molecule type" value="Genomic_DNA"/>
</dbReference>
<dbReference type="PANTHER" id="PTHR34009:SF2">
    <property type="entry name" value="PROTEIN STAR"/>
    <property type="match status" value="1"/>
</dbReference>
<dbReference type="GO" id="GO:0005886">
    <property type="term" value="C:plasma membrane"/>
    <property type="evidence" value="ECO:0007669"/>
    <property type="project" value="TreeGrafter"/>
</dbReference>
<evidence type="ECO:0000313" key="2">
    <source>
        <dbReference type="EMBL" id="QHT32855.1"/>
    </source>
</evidence>
<dbReference type="InterPro" id="IPR006342">
    <property type="entry name" value="FkbM_mtfrase"/>
</dbReference>
<dbReference type="GO" id="GO:0005789">
    <property type="term" value="C:endoplasmic reticulum membrane"/>
    <property type="evidence" value="ECO:0007669"/>
    <property type="project" value="TreeGrafter"/>
</dbReference>
<dbReference type="GO" id="GO:0005794">
    <property type="term" value="C:Golgi apparatus"/>
    <property type="evidence" value="ECO:0007669"/>
    <property type="project" value="TreeGrafter"/>
</dbReference>
<sequence>MYLPSTSCGEVGLILHKILDQILGYKTNGTFVEIGANDGKTGSFTFNLAQIGWSGLNCEPIPRLFELCQKNHAQHPNVKNIQMAVGEKKDVLEIVDGGTLSTMDTDTLQLYLQTNWAKNSFHNTNRIKVNVDTLDCILKTNAIDNIDLFVLDVEGFEENVLKGFTIELHKPQIIVIEIADQHETFINNKVLMTKFNRLREYFNLHNYSLLVNDIVDNVYVRNDIYNPADKAFFSKLVKFPQFKNE</sequence>
<reference evidence="2" key="1">
    <citation type="journal article" date="2020" name="Nature">
        <title>Giant virus diversity and host interactions through global metagenomics.</title>
        <authorList>
            <person name="Schulz F."/>
            <person name="Roux S."/>
            <person name="Paez-Espino D."/>
            <person name="Jungbluth S."/>
            <person name="Walsh D.A."/>
            <person name="Denef V.J."/>
            <person name="McMahon K.D."/>
            <person name="Konstantinidis K.T."/>
            <person name="Eloe-Fadrosh E.A."/>
            <person name="Kyrpides N.C."/>
            <person name="Woyke T."/>
        </authorList>
    </citation>
    <scope>NUCLEOTIDE SEQUENCE</scope>
    <source>
        <strain evidence="2">GVMAG-M-3300009161-30</strain>
    </source>
</reference>
<dbReference type="GO" id="GO:0016197">
    <property type="term" value="P:endosomal transport"/>
    <property type="evidence" value="ECO:0007669"/>
    <property type="project" value="TreeGrafter"/>
</dbReference>
<organism evidence="2">
    <name type="scientific">viral metagenome</name>
    <dbReference type="NCBI Taxonomy" id="1070528"/>
    <lineage>
        <taxon>unclassified sequences</taxon>
        <taxon>metagenomes</taxon>
        <taxon>organismal metagenomes</taxon>
    </lineage>
</organism>
<dbReference type="Gene3D" id="3.40.50.150">
    <property type="entry name" value="Vaccinia Virus protein VP39"/>
    <property type="match status" value="1"/>
</dbReference>
<accession>A0A6C0F0A1</accession>
<dbReference type="SUPFAM" id="SSF53335">
    <property type="entry name" value="S-adenosyl-L-methionine-dependent methyltransferases"/>
    <property type="match status" value="1"/>
</dbReference>
<dbReference type="GO" id="GO:0031902">
    <property type="term" value="C:late endosome membrane"/>
    <property type="evidence" value="ECO:0007669"/>
    <property type="project" value="TreeGrafter"/>
</dbReference>
<dbReference type="Pfam" id="PF05050">
    <property type="entry name" value="Methyltransf_21"/>
    <property type="match status" value="1"/>
</dbReference>